<dbReference type="RefSeq" id="WP_152899307.1">
    <property type="nucleotide sequence ID" value="NZ_CP191492.1"/>
</dbReference>
<protein>
    <submittedName>
        <fullName evidence="1">Uncharacterized protein</fullName>
    </submittedName>
</protein>
<dbReference type="EMBL" id="WHUV01000005">
    <property type="protein sequence ID" value="MQA56709.1"/>
    <property type="molecule type" value="Genomic_DNA"/>
</dbReference>
<organism evidence="1 2">
    <name type="scientific">Pseudomonas piscis</name>
    <dbReference type="NCBI Taxonomy" id="2614538"/>
    <lineage>
        <taxon>Bacteria</taxon>
        <taxon>Pseudomonadati</taxon>
        <taxon>Pseudomonadota</taxon>
        <taxon>Gammaproteobacteria</taxon>
        <taxon>Pseudomonadales</taxon>
        <taxon>Pseudomonadaceae</taxon>
        <taxon>Pseudomonas</taxon>
    </lineage>
</organism>
<accession>A0A7X1PQS9</accession>
<dbReference type="AlphaFoldDB" id="A0A7X1PQS9"/>
<sequence>MSDTCPPDCAHCSPDVDHETAHRAVLDALQVMGAHPEADEDRIVELLQERGYSPIVAEKLNAFVPAALSWPMLKRLGVASFVGHFIVYDDNDEEVQVPVASQHYFTAALTLAYWTVEQGFTAELPSSTYQLVAGRSAEMDAVNQILHKGGSVQGATVGPLQLLRISASEMLA</sequence>
<gene>
    <name evidence="1" type="ORF">GDH07_25645</name>
</gene>
<evidence type="ECO:0000313" key="1">
    <source>
        <dbReference type="EMBL" id="MQA56709.1"/>
    </source>
</evidence>
<proteinExistence type="predicted"/>
<reference evidence="1 2" key="1">
    <citation type="submission" date="2019-10" db="EMBL/GenBank/DDBJ databases">
        <title>Pseudomonas dajingensis sp. nov., isolated from the profound head ulcers of farmed Murray cod (Maccullochella peelii peelii).</title>
        <authorList>
            <person name="Liu Y."/>
        </authorList>
    </citation>
    <scope>NUCLEOTIDE SEQUENCE [LARGE SCALE GENOMIC DNA]</scope>
    <source>
        <strain evidence="1 2">MC042</strain>
    </source>
</reference>
<name>A0A7X1PQS9_9PSED</name>
<evidence type="ECO:0000313" key="2">
    <source>
        <dbReference type="Proteomes" id="UP000486534"/>
    </source>
</evidence>
<comment type="caution">
    <text evidence="1">The sequence shown here is derived from an EMBL/GenBank/DDBJ whole genome shotgun (WGS) entry which is preliminary data.</text>
</comment>
<dbReference type="Proteomes" id="UP000486534">
    <property type="component" value="Unassembled WGS sequence"/>
</dbReference>